<keyword evidence="6" id="KW-0539">Nucleus</keyword>
<evidence type="ECO:0000256" key="10">
    <source>
        <dbReference type="ARBA" id="ARBA00062344"/>
    </source>
</evidence>
<evidence type="ECO:0000313" key="18">
    <source>
        <dbReference type="Proteomes" id="UP000693946"/>
    </source>
</evidence>
<name>A0AAV6RH18_SOLSE</name>
<evidence type="ECO:0000256" key="5">
    <source>
        <dbReference type="ARBA" id="ARBA00022691"/>
    </source>
</evidence>
<dbReference type="InterPro" id="IPR052190">
    <property type="entry name" value="Euk-Arch_PrmC-MTase"/>
</dbReference>
<keyword evidence="4" id="KW-0808">Transferase</keyword>
<dbReference type="PANTHER" id="PTHR45875">
    <property type="entry name" value="METHYLTRANSFERASE N6AMT1"/>
    <property type="match status" value="1"/>
</dbReference>
<dbReference type="GO" id="GO:0005634">
    <property type="term" value="C:nucleus"/>
    <property type="evidence" value="ECO:0007669"/>
    <property type="project" value="UniProtKB-SubCell"/>
</dbReference>
<evidence type="ECO:0000256" key="8">
    <source>
        <dbReference type="ARBA" id="ARBA00050903"/>
    </source>
</evidence>
<comment type="subcellular location">
    <subcellularLocation>
        <location evidence="1">Nucleus</location>
    </subcellularLocation>
</comment>
<sequence>MDALEKDAQKLQLLSPSVCVEVGSGSGVVSAFLASIVGPSALYICTDVNPEAAQCTKETASCNRVSLQPVVTDLVGSRGIEAAWAGGKRGREVTDRFLPLVSQLLSADGLFYLIAVAENDPEEIIRSLGNYGLTGESCLSTRARNERLSVLRFHRKGT</sequence>
<organism evidence="17 18">
    <name type="scientific">Solea senegalensis</name>
    <name type="common">Senegalese sole</name>
    <dbReference type="NCBI Taxonomy" id="28829"/>
    <lineage>
        <taxon>Eukaryota</taxon>
        <taxon>Metazoa</taxon>
        <taxon>Chordata</taxon>
        <taxon>Craniata</taxon>
        <taxon>Vertebrata</taxon>
        <taxon>Euteleostomi</taxon>
        <taxon>Actinopterygii</taxon>
        <taxon>Neopterygii</taxon>
        <taxon>Teleostei</taxon>
        <taxon>Neoteleostei</taxon>
        <taxon>Acanthomorphata</taxon>
        <taxon>Carangaria</taxon>
        <taxon>Pleuronectiformes</taxon>
        <taxon>Pleuronectoidei</taxon>
        <taxon>Soleidae</taxon>
        <taxon>Solea</taxon>
    </lineage>
</organism>
<reference evidence="17 18" key="1">
    <citation type="journal article" date="2021" name="Sci. Rep.">
        <title>Chromosome anchoring in Senegalese sole (Solea senegalensis) reveals sex-associated markers and genome rearrangements in flatfish.</title>
        <authorList>
            <person name="Guerrero-Cozar I."/>
            <person name="Gomez-Garrido J."/>
            <person name="Berbel C."/>
            <person name="Martinez-Blanch J.F."/>
            <person name="Alioto T."/>
            <person name="Claros M.G."/>
            <person name="Gagnaire P.A."/>
            <person name="Manchado M."/>
        </authorList>
    </citation>
    <scope>NUCLEOTIDE SEQUENCE [LARGE SCALE GENOMIC DNA]</scope>
    <source>
        <strain evidence="17">Sse05_10M</strain>
    </source>
</reference>
<evidence type="ECO:0000256" key="13">
    <source>
        <dbReference type="ARBA" id="ARBA00080992"/>
    </source>
</evidence>
<comment type="function">
    <text evidence="9">Methyltransferase that can methylate proteins and, to a lower extent, arsenic. Catalytic subunit of a heterodimer with TRMT112, which monomethylates 'Lys-12' of histone H4 (H4K12me1), a modification present at the promoters of numerous genes encoding cell cycle regulators. Catalytic subunit of a heterodimer with TRMT112, which catalyzes N5-methylation of Glu residue of proteins with a Gly-Gln-Xaa-Xaa-Xaa-Arg motif. Methylates ETF1 on 'Gln-185'; ETF1 needs to be complexed to ERF3 in its GTP-bound form to be efficiently methylated. May also play a role in the modulation of arsenic-induced toxicity by mediating the conversion of monomethylarsonous acid (3+) into the less toxic dimethylarsonic acid. It however only plays a limited role in arsenic metabolism compared with AS3MT.</text>
</comment>
<dbReference type="GO" id="GO:0032259">
    <property type="term" value="P:methylation"/>
    <property type="evidence" value="ECO:0007669"/>
    <property type="project" value="UniProtKB-KW"/>
</dbReference>
<comment type="catalytic activity">
    <reaction evidence="8">
        <text>methylarsonous acid + S-adenosyl-L-methionine = dimethylarsinate + S-adenosyl-L-homocysteine + 2 H(+)</text>
        <dbReference type="Rhea" id="RHEA:11684"/>
        <dbReference type="ChEBI" id="CHEBI:15378"/>
        <dbReference type="ChEBI" id="CHEBI:16223"/>
        <dbReference type="ChEBI" id="CHEBI:17826"/>
        <dbReference type="ChEBI" id="CHEBI:57856"/>
        <dbReference type="ChEBI" id="CHEBI:59789"/>
    </reaction>
</comment>
<dbReference type="PANTHER" id="PTHR45875:SF1">
    <property type="entry name" value="METHYLTRANSFERASE N6AMT1"/>
    <property type="match status" value="1"/>
</dbReference>
<keyword evidence="5" id="KW-0949">S-adenosyl-L-methionine</keyword>
<comment type="similarity">
    <text evidence="2">Belongs to the eukaryotic/archaeal PrmC-related family.</text>
</comment>
<dbReference type="Proteomes" id="UP000693946">
    <property type="component" value="Linkage Group LG2"/>
</dbReference>
<evidence type="ECO:0000256" key="12">
    <source>
        <dbReference type="ARBA" id="ARBA00076540"/>
    </source>
</evidence>
<dbReference type="EMBL" id="JAGKHQ010000012">
    <property type="protein sequence ID" value="KAG7503779.1"/>
    <property type="molecule type" value="Genomic_DNA"/>
</dbReference>
<comment type="catalytic activity">
    <reaction evidence="7">
        <text>L-lysyl-[histone] + S-adenosyl-L-methionine = N(6)-methyl-L-lysyl-[histone] + S-adenosyl-L-homocysteine + H(+)</text>
        <dbReference type="Rhea" id="RHEA:10024"/>
        <dbReference type="Rhea" id="RHEA-COMP:9845"/>
        <dbReference type="Rhea" id="RHEA-COMP:9846"/>
        <dbReference type="ChEBI" id="CHEBI:15378"/>
        <dbReference type="ChEBI" id="CHEBI:29969"/>
        <dbReference type="ChEBI" id="CHEBI:57856"/>
        <dbReference type="ChEBI" id="CHEBI:59789"/>
        <dbReference type="ChEBI" id="CHEBI:61929"/>
    </reaction>
    <physiologicalReaction direction="left-to-right" evidence="7">
        <dbReference type="Rhea" id="RHEA:10025"/>
    </physiologicalReaction>
</comment>
<proteinExistence type="inferred from homology"/>
<evidence type="ECO:0000256" key="9">
    <source>
        <dbReference type="ARBA" id="ARBA00053180"/>
    </source>
</evidence>
<protein>
    <recommendedName>
        <fullName evidence="15">Methyltransferase HEMK2</fullName>
    </recommendedName>
    <alternativeName>
        <fullName evidence="14">HemK methyltransferase family member 2</fullName>
    </alternativeName>
    <alternativeName>
        <fullName evidence="12">Lysine N-methyltransferase 9</fullName>
    </alternativeName>
    <alternativeName>
        <fullName evidence="11">Methylarsonite methyltransferase N6AMT1</fullName>
    </alternativeName>
    <alternativeName>
        <fullName evidence="16">Methyltransferase N6AMT1</fullName>
    </alternativeName>
    <alternativeName>
        <fullName evidence="13">Protein N(5)-glutamine methyltransferase</fullName>
    </alternativeName>
</protein>
<evidence type="ECO:0000256" key="3">
    <source>
        <dbReference type="ARBA" id="ARBA00022603"/>
    </source>
</evidence>
<dbReference type="AlphaFoldDB" id="A0AAV6RH18"/>
<keyword evidence="3 17" id="KW-0489">Methyltransferase</keyword>
<evidence type="ECO:0000256" key="1">
    <source>
        <dbReference type="ARBA" id="ARBA00004123"/>
    </source>
</evidence>
<comment type="caution">
    <text evidence="17">The sequence shown here is derived from an EMBL/GenBank/DDBJ whole genome shotgun (WGS) entry which is preliminary data.</text>
</comment>
<dbReference type="GO" id="GO:0036009">
    <property type="term" value="F:protein-glutamine N-methyltransferase activity"/>
    <property type="evidence" value="ECO:0007669"/>
    <property type="project" value="UniProtKB-ARBA"/>
</dbReference>
<accession>A0AAV6RH18</accession>
<comment type="subunit">
    <text evidence="10">Heterodimer; heterodimerization with TRMT112 is required for S-adenosyl-L-methionine-binding.</text>
</comment>
<evidence type="ECO:0000256" key="11">
    <source>
        <dbReference type="ARBA" id="ARBA00075330"/>
    </source>
</evidence>
<evidence type="ECO:0000256" key="15">
    <source>
        <dbReference type="ARBA" id="ARBA00093624"/>
    </source>
</evidence>
<evidence type="ECO:0000256" key="14">
    <source>
        <dbReference type="ARBA" id="ARBA00083337"/>
    </source>
</evidence>
<evidence type="ECO:0000256" key="16">
    <source>
        <dbReference type="ARBA" id="ARBA00093667"/>
    </source>
</evidence>
<evidence type="ECO:0000313" key="17">
    <source>
        <dbReference type="EMBL" id="KAG7503779.1"/>
    </source>
</evidence>
<evidence type="ECO:0000256" key="6">
    <source>
        <dbReference type="ARBA" id="ARBA00023242"/>
    </source>
</evidence>
<dbReference type="GO" id="GO:0035657">
    <property type="term" value="C:eRF1 methyltransferase complex"/>
    <property type="evidence" value="ECO:0007669"/>
    <property type="project" value="TreeGrafter"/>
</dbReference>
<evidence type="ECO:0000256" key="2">
    <source>
        <dbReference type="ARBA" id="ARBA00006149"/>
    </source>
</evidence>
<evidence type="ECO:0000256" key="7">
    <source>
        <dbReference type="ARBA" id="ARBA00048619"/>
    </source>
</evidence>
<keyword evidence="18" id="KW-1185">Reference proteome</keyword>
<gene>
    <name evidence="17" type="ORF">JOB18_044761</name>
</gene>
<dbReference type="FunFam" id="3.40.50.150:FF:000077">
    <property type="entry name" value="HemK methyltransferase family member 2"/>
    <property type="match status" value="2"/>
</dbReference>
<evidence type="ECO:0000256" key="4">
    <source>
        <dbReference type="ARBA" id="ARBA00022679"/>
    </source>
</evidence>